<dbReference type="AlphaFoldDB" id="E4ZSU1"/>
<proteinExistence type="predicted"/>
<dbReference type="OrthoDB" id="3796623at2759"/>
<keyword evidence="3" id="KW-1185">Reference proteome</keyword>
<dbReference type="VEuPathDB" id="FungiDB:LEMA_P120200.1"/>
<evidence type="ECO:0000313" key="2">
    <source>
        <dbReference type="EMBL" id="CBX94529.1"/>
    </source>
</evidence>
<protein>
    <submittedName>
        <fullName evidence="2">Uncharacterized protein</fullName>
    </submittedName>
</protein>
<reference evidence="3" key="1">
    <citation type="journal article" date="2011" name="Nat. Commun.">
        <title>Effector diversification within compartments of the Leptosphaeria maculans genome affected by Repeat-Induced Point mutations.</title>
        <authorList>
            <person name="Rouxel T."/>
            <person name="Grandaubert J."/>
            <person name="Hane J.K."/>
            <person name="Hoede C."/>
            <person name="van de Wouw A.P."/>
            <person name="Couloux A."/>
            <person name="Dominguez V."/>
            <person name="Anthouard V."/>
            <person name="Bally P."/>
            <person name="Bourras S."/>
            <person name="Cozijnsen A.J."/>
            <person name="Ciuffetti L.M."/>
            <person name="Degrave A."/>
            <person name="Dilmaghani A."/>
            <person name="Duret L."/>
            <person name="Fudal I."/>
            <person name="Goodwin S.B."/>
            <person name="Gout L."/>
            <person name="Glaser N."/>
            <person name="Linglin J."/>
            <person name="Kema G.H.J."/>
            <person name="Lapalu N."/>
            <person name="Lawrence C.B."/>
            <person name="May K."/>
            <person name="Meyer M."/>
            <person name="Ollivier B."/>
            <person name="Poulain J."/>
            <person name="Schoch C.L."/>
            <person name="Simon A."/>
            <person name="Spatafora J.W."/>
            <person name="Stachowiak A."/>
            <person name="Turgeon B.G."/>
            <person name="Tyler B.M."/>
            <person name="Vincent D."/>
            <person name="Weissenbach J."/>
            <person name="Amselem J."/>
            <person name="Quesneville H."/>
            <person name="Oliver R.P."/>
            <person name="Wincker P."/>
            <person name="Balesdent M.-H."/>
            <person name="Howlett B.J."/>
        </authorList>
    </citation>
    <scope>NUCLEOTIDE SEQUENCE [LARGE SCALE GENOMIC DNA]</scope>
    <source>
        <strain evidence="3">JN3 / isolate v23.1.3 / race Av1-4-5-6-7-8</strain>
    </source>
</reference>
<feature type="region of interest" description="Disordered" evidence="1">
    <location>
        <begin position="1"/>
        <end position="62"/>
    </location>
</feature>
<dbReference type="InParanoid" id="E4ZSU1"/>
<dbReference type="eggNOG" id="ENOG502TBV3">
    <property type="taxonomic scope" value="Eukaryota"/>
</dbReference>
<dbReference type="OMA" id="NIWSNDT"/>
<feature type="compositionally biased region" description="Basic and acidic residues" evidence="1">
    <location>
        <begin position="10"/>
        <end position="33"/>
    </location>
</feature>
<dbReference type="EMBL" id="FP929123">
    <property type="protein sequence ID" value="CBX94529.1"/>
    <property type="molecule type" value="Genomic_DNA"/>
</dbReference>
<organism evidence="3">
    <name type="scientific">Leptosphaeria maculans (strain JN3 / isolate v23.1.3 / race Av1-4-5-6-7-8)</name>
    <name type="common">Blackleg fungus</name>
    <name type="synonym">Phoma lingam</name>
    <dbReference type="NCBI Taxonomy" id="985895"/>
    <lineage>
        <taxon>Eukaryota</taxon>
        <taxon>Fungi</taxon>
        <taxon>Dikarya</taxon>
        <taxon>Ascomycota</taxon>
        <taxon>Pezizomycotina</taxon>
        <taxon>Dothideomycetes</taxon>
        <taxon>Pleosporomycetidae</taxon>
        <taxon>Pleosporales</taxon>
        <taxon>Pleosporineae</taxon>
        <taxon>Leptosphaeriaceae</taxon>
        <taxon>Plenodomus</taxon>
        <taxon>Plenodomus lingam/Leptosphaeria maculans species complex</taxon>
    </lineage>
</organism>
<dbReference type="Proteomes" id="UP000002668">
    <property type="component" value="Genome"/>
</dbReference>
<evidence type="ECO:0000313" key="3">
    <source>
        <dbReference type="Proteomes" id="UP000002668"/>
    </source>
</evidence>
<dbReference type="HOGENOM" id="CLU_1256438_0_0_1"/>
<dbReference type="RefSeq" id="XP_003837973.1">
    <property type="nucleotide sequence ID" value="XM_003837925.1"/>
</dbReference>
<accession>E4ZSU1</accession>
<gene>
    <name evidence="2" type="ORF">LEMA_P120200.1</name>
</gene>
<evidence type="ECO:0000256" key="1">
    <source>
        <dbReference type="SAM" id="MobiDB-lite"/>
    </source>
</evidence>
<sequence length="243" mass="29543">MSHFHLTHTHTREHTPDYDTHHLQPVHHKDSKYSRRITLSDDSDDGHDDYPYSSSQKLQRTSHTLALRNQPSQLERFNIWSDIDRRDAQSDDEDARRRSYERRTVYKYTTTTPTHRHYSKDKDDVYESDGRDFQLKIQAEFTRPKPSQDYHPQHLHLHHHETTDIWPTDVVHRKEKWVDEDWEMRERSLLRAWRRESDFWGDETEGKATEKNIWRRYHKVKSMKTEKLVPLSGWRRSKIVFGS</sequence>
<name>E4ZSU1_LEPMJ</name>
<dbReference type="GeneID" id="13291049"/>